<comment type="caution">
    <text evidence="8">The sequence shown here is derived from an EMBL/GenBank/DDBJ whole genome shotgun (WGS) entry which is preliminary data.</text>
</comment>
<keyword evidence="4" id="KW-0560">Oxidoreductase</keyword>
<dbReference type="Gene3D" id="2.102.10.10">
    <property type="entry name" value="Rieske [2Fe-2S] iron-sulphur domain"/>
    <property type="match status" value="1"/>
</dbReference>
<reference evidence="8 9" key="1">
    <citation type="submission" date="2023-07" db="EMBL/GenBank/DDBJ databases">
        <title>Genomic Encyclopedia of Type Strains, Phase IV (KMG-IV): sequencing the most valuable type-strain genomes for metagenomic binning, comparative biology and taxonomic classification.</title>
        <authorList>
            <person name="Goeker M."/>
        </authorList>
    </citation>
    <scope>NUCLEOTIDE SEQUENCE [LARGE SCALE GENOMIC DNA]</scope>
    <source>
        <strain evidence="8 9">DSM 2457</strain>
    </source>
</reference>
<dbReference type="InterPro" id="IPR001663">
    <property type="entry name" value="Rng_hydr_dOase-A"/>
</dbReference>
<dbReference type="CDD" id="cd03469">
    <property type="entry name" value="Rieske_RO_Alpha_N"/>
    <property type="match status" value="1"/>
</dbReference>
<dbReference type="InterPro" id="IPR015879">
    <property type="entry name" value="Ring_hydroxy_dOase_asu_C_dom"/>
</dbReference>
<accession>A0ABU0BGX0</accession>
<evidence type="ECO:0000256" key="1">
    <source>
        <dbReference type="ARBA" id="ARBA00001962"/>
    </source>
</evidence>
<keyword evidence="6" id="KW-0411">Iron-sulfur</keyword>
<gene>
    <name evidence="8" type="ORF">J2S75_004138</name>
</gene>
<dbReference type="RefSeq" id="WP_307022824.1">
    <property type="nucleotide sequence ID" value="NZ_JAUSUI010000011.1"/>
</dbReference>
<evidence type="ECO:0000313" key="9">
    <source>
        <dbReference type="Proteomes" id="UP001224682"/>
    </source>
</evidence>
<sequence length="399" mass="44262">MSLQPSADTSPVATSPVDTSPVAALLAAAARPFEDAVAMPPGVYTSPDFLARELETVFAREWMCVGRASSLAKPGDYLTYELAGQPVMVLRDGEGRLRAFSNVCLHRMSTLLEGAGSRRAIVCPYHAWTYGLDGRLRGAPFMAQTTGFCKEDYSLPSIRCEEWLGWIYVTLDEGRPGVAESLGALEAMIAPYQMEAYVECFRETHVWDTNWKVLAENFMESYHLPVCHAATVGGHSKLEEMECPPGLPAFNYHWITKEASLPIGNAHPTNTRLEGRWRKTTALLALYPSHLITLTPGYFWYLSLHPQGPDKVSLLFGGGLSPEFMADPRADEYVATLKGLLDEVNVEDRGCTEKVFRGMKADRARAGHLSYLERPIYDFMQYIAARTAGFERRFAAAAE</sequence>
<keyword evidence="2" id="KW-0001">2Fe-2S</keyword>
<dbReference type="PANTHER" id="PTHR43756:SF5">
    <property type="entry name" value="CHOLINE MONOOXYGENASE, CHLOROPLASTIC"/>
    <property type="match status" value="1"/>
</dbReference>
<dbReference type="InterPro" id="IPR017941">
    <property type="entry name" value="Rieske_2Fe-2S"/>
</dbReference>
<dbReference type="CDD" id="cd08885">
    <property type="entry name" value="RHO_alpha_C_1"/>
    <property type="match status" value="1"/>
</dbReference>
<evidence type="ECO:0000259" key="7">
    <source>
        <dbReference type="PROSITE" id="PS51296"/>
    </source>
</evidence>
<keyword evidence="9" id="KW-1185">Reference proteome</keyword>
<dbReference type="PROSITE" id="PS51296">
    <property type="entry name" value="RIESKE"/>
    <property type="match status" value="1"/>
</dbReference>
<evidence type="ECO:0000256" key="4">
    <source>
        <dbReference type="ARBA" id="ARBA00023002"/>
    </source>
</evidence>
<organism evidence="8 9">
    <name type="scientific">Ancylobacter polymorphus</name>
    <dbReference type="NCBI Taxonomy" id="223390"/>
    <lineage>
        <taxon>Bacteria</taxon>
        <taxon>Pseudomonadati</taxon>
        <taxon>Pseudomonadota</taxon>
        <taxon>Alphaproteobacteria</taxon>
        <taxon>Hyphomicrobiales</taxon>
        <taxon>Xanthobacteraceae</taxon>
        <taxon>Ancylobacter</taxon>
    </lineage>
</organism>
<dbReference type="Proteomes" id="UP001224682">
    <property type="component" value="Unassembled WGS sequence"/>
</dbReference>
<dbReference type="Pfam" id="PF00355">
    <property type="entry name" value="Rieske"/>
    <property type="match status" value="1"/>
</dbReference>
<dbReference type="EMBL" id="JAUSUI010000011">
    <property type="protein sequence ID" value="MDQ0305088.1"/>
    <property type="molecule type" value="Genomic_DNA"/>
</dbReference>
<name>A0ABU0BGX0_9HYPH</name>
<dbReference type="PANTHER" id="PTHR43756">
    <property type="entry name" value="CHOLINE MONOOXYGENASE, CHLOROPLASTIC"/>
    <property type="match status" value="1"/>
</dbReference>
<keyword evidence="5" id="KW-0408">Iron</keyword>
<dbReference type="Pfam" id="PF00848">
    <property type="entry name" value="Ring_hydroxyl_A"/>
    <property type="match status" value="1"/>
</dbReference>
<dbReference type="SUPFAM" id="SSF55961">
    <property type="entry name" value="Bet v1-like"/>
    <property type="match status" value="1"/>
</dbReference>
<proteinExistence type="predicted"/>
<dbReference type="InterPro" id="IPR036922">
    <property type="entry name" value="Rieske_2Fe-2S_sf"/>
</dbReference>
<dbReference type="PRINTS" id="PR00090">
    <property type="entry name" value="RNGDIOXGNASE"/>
</dbReference>
<dbReference type="SUPFAM" id="SSF50022">
    <property type="entry name" value="ISP domain"/>
    <property type="match status" value="1"/>
</dbReference>
<evidence type="ECO:0000256" key="2">
    <source>
        <dbReference type="ARBA" id="ARBA00022714"/>
    </source>
</evidence>
<keyword evidence="3" id="KW-0479">Metal-binding</keyword>
<dbReference type="Gene3D" id="3.90.380.10">
    <property type="entry name" value="Naphthalene 1,2-dioxygenase Alpha Subunit, Chain A, domain 1"/>
    <property type="match status" value="2"/>
</dbReference>
<evidence type="ECO:0000313" key="8">
    <source>
        <dbReference type="EMBL" id="MDQ0305088.1"/>
    </source>
</evidence>
<feature type="domain" description="Rieske" evidence="7">
    <location>
        <begin position="64"/>
        <end position="169"/>
    </location>
</feature>
<protein>
    <submittedName>
        <fullName evidence="8">Phenylpropionate dioxygenase-like ring-hydroxylating dioxygenase large terminal subunit</fullName>
    </submittedName>
</protein>
<evidence type="ECO:0000256" key="6">
    <source>
        <dbReference type="ARBA" id="ARBA00023014"/>
    </source>
</evidence>
<evidence type="ECO:0000256" key="3">
    <source>
        <dbReference type="ARBA" id="ARBA00022723"/>
    </source>
</evidence>
<evidence type="ECO:0000256" key="5">
    <source>
        <dbReference type="ARBA" id="ARBA00023004"/>
    </source>
</evidence>
<comment type="cofactor">
    <cofactor evidence="1">
        <name>Fe cation</name>
        <dbReference type="ChEBI" id="CHEBI:24875"/>
    </cofactor>
</comment>